<dbReference type="AlphaFoldDB" id="A0A6I4IQZ4"/>
<keyword evidence="1" id="KW-0472">Membrane</keyword>
<reference evidence="2 3" key="1">
    <citation type="submission" date="2019-12" db="EMBL/GenBank/DDBJ databases">
        <title>Mucilaginibacter sp. HME9299 genome sequencing and assembly.</title>
        <authorList>
            <person name="Kang H."/>
            <person name="Kim H."/>
            <person name="Joh K."/>
        </authorList>
    </citation>
    <scope>NUCLEOTIDE SEQUENCE [LARGE SCALE GENOMIC DNA]</scope>
    <source>
        <strain evidence="2 3">HME9299</strain>
    </source>
</reference>
<sequence>MQILQIIAFCAVLIVFAVFAKANFTISKYRNLTSMGTLGLWTGSINIDELIKQKPVSGNLVEKQLLKAMIWHKRSKNLLYLGLGINLALVLYASLR</sequence>
<dbReference type="RefSeq" id="WP_157542948.1">
    <property type="nucleotide sequence ID" value="NZ_WQLA01000006.1"/>
</dbReference>
<proteinExistence type="predicted"/>
<organism evidence="2 3">
    <name type="scientific">Mucilaginibacter aquatilis</name>
    <dbReference type="NCBI Taxonomy" id="1517760"/>
    <lineage>
        <taxon>Bacteria</taxon>
        <taxon>Pseudomonadati</taxon>
        <taxon>Bacteroidota</taxon>
        <taxon>Sphingobacteriia</taxon>
        <taxon>Sphingobacteriales</taxon>
        <taxon>Sphingobacteriaceae</taxon>
        <taxon>Mucilaginibacter</taxon>
    </lineage>
</organism>
<evidence type="ECO:0000256" key="1">
    <source>
        <dbReference type="SAM" id="Phobius"/>
    </source>
</evidence>
<keyword evidence="3" id="KW-1185">Reference proteome</keyword>
<feature type="transmembrane region" description="Helical" evidence="1">
    <location>
        <begin position="6"/>
        <end position="26"/>
    </location>
</feature>
<feature type="transmembrane region" description="Helical" evidence="1">
    <location>
        <begin position="77"/>
        <end position="95"/>
    </location>
</feature>
<protein>
    <submittedName>
        <fullName evidence="2">Uncharacterized protein</fullName>
    </submittedName>
</protein>
<accession>A0A6I4IQZ4</accession>
<evidence type="ECO:0000313" key="2">
    <source>
        <dbReference type="EMBL" id="MVN92643.1"/>
    </source>
</evidence>
<dbReference type="EMBL" id="WQLA01000006">
    <property type="protein sequence ID" value="MVN92643.1"/>
    <property type="molecule type" value="Genomic_DNA"/>
</dbReference>
<name>A0A6I4IQZ4_9SPHI</name>
<keyword evidence="1" id="KW-1133">Transmembrane helix</keyword>
<gene>
    <name evidence="2" type="ORF">GO816_16005</name>
</gene>
<dbReference type="Proteomes" id="UP000434850">
    <property type="component" value="Unassembled WGS sequence"/>
</dbReference>
<evidence type="ECO:0000313" key="3">
    <source>
        <dbReference type="Proteomes" id="UP000434850"/>
    </source>
</evidence>
<keyword evidence="1" id="KW-0812">Transmembrane</keyword>
<comment type="caution">
    <text evidence="2">The sequence shown here is derived from an EMBL/GenBank/DDBJ whole genome shotgun (WGS) entry which is preliminary data.</text>
</comment>